<feature type="transmembrane region" description="Helical" evidence="7">
    <location>
        <begin position="239"/>
        <end position="257"/>
    </location>
</feature>
<dbReference type="Gene3D" id="1.20.1540.10">
    <property type="entry name" value="Rhomboid-like"/>
    <property type="match status" value="1"/>
</dbReference>
<dbReference type="GO" id="GO:0006508">
    <property type="term" value="P:proteolysis"/>
    <property type="evidence" value="ECO:0007669"/>
    <property type="project" value="UniProtKB-KW"/>
</dbReference>
<evidence type="ECO:0000256" key="2">
    <source>
        <dbReference type="ARBA" id="ARBA00009045"/>
    </source>
</evidence>
<evidence type="ECO:0000256" key="5">
    <source>
        <dbReference type="ARBA" id="ARBA00022989"/>
    </source>
</evidence>
<keyword evidence="9" id="KW-0645">Protease</keyword>
<dbReference type="InterPro" id="IPR035952">
    <property type="entry name" value="Rhomboid-like_sf"/>
</dbReference>
<feature type="transmembrane region" description="Helical" evidence="7">
    <location>
        <begin position="12"/>
        <end position="32"/>
    </location>
</feature>
<dbReference type="RefSeq" id="WP_345121339.1">
    <property type="nucleotide sequence ID" value="NZ_BAABDI010000003.1"/>
</dbReference>
<reference evidence="10" key="1">
    <citation type="journal article" date="2019" name="Int. J. Syst. Evol. Microbiol.">
        <title>The Global Catalogue of Microorganisms (GCM) 10K type strain sequencing project: providing services to taxonomists for standard genome sequencing and annotation.</title>
        <authorList>
            <consortium name="The Broad Institute Genomics Platform"/>
            <consortium name="The Broad Institute Genome Sequencing Center for Infectious Disease"/>
            <person name="Wu L."/>
            <person name="Ma J."/>
        </authorList>
    </citation>
    <scope>NUCLEOTIDE SEQUENCE [LARGE SCALE GENOMIC DNA]</scope>
    <source>
        <strain evidence="10">JCM 17217</strain>
    </source>
</reference>
<dbReference type="GO" id="GO:0008233">
    <property type="term" value="F:peptidase activity"/>
    <property type="evidence" value="ECO:0007669"/>
    <property type="project" value="UniProtKB-KW"/>
</dbReference>
<evidence type="ECO:0000256" key="4">
    <source>
        <dbReference type="ARBA" id="ARBA00022801"/>
    </source>
</evidence>
<evidence type="ECO:0000256" key="3">
    <source>
        <dbReference type="ARBA" id="ARBA00022692"/>
    </source>
</evidence>
<comment type="caution">
    <text evidence="9">The sequence shown here is derived from an EMBL/GenBank/DDBJ whole genome shotgun (WGS) entry which is preliminary data.</text>
</comment>
<organism evidence="9 10">
    <name type="scientific">Hymenobacter antarcticus</name>
    <dbReference type="NCBI Taxonomy" id="486270"/>
    <lineage>
        <taxon>Bacteria</taxon>
        <taxon>Pseudomonadati</taxon>
        <taxon>Bacteroidota</taxon>
        <taxon>Cytophagia</taxon>
        <taxon>Cytophagales</taxon>
        <taxon>Hymenobacteraceae</taxon>
        <taxon>Hymenobacter</taxon>
    </lineage>
</organism>
<comment type="subcellular location">
    <subcellularLocation>
        <location evidence="1">Membrane</location>
        <topology evidence="1">Multi-pass membrane protein</topology>
    </subcellularLocation>
</comment>
<dbReference type="InterPro" id="IPR050925">
    <property type="entry name" value="Rhomboid_protease_S54"/>
</dbReference>
<feature type="transmembrane region" description="Helical" evidence="7">
    <location>
        <begin position="205"/>
        <end position="224"/>
    </location>
</feature>
<keyword evidence="10" id="KW-1185">Reference proteome</keyword>
<gene>
    <name evidence="9" type="ORF">GCM10022407_08440</name>
</gene>
<dbReference type="Proteomes" id="UP001501556">
    <property type="component" value="Unassembled WGS sequence"/>
</dbReference>
<evidence type="ECO:0000313" key="9">
    <source>
        <dbReference type="EMBL" id="GAA3964084.1"/>
    </source>
</evidence>
<evidence type="ECO:0000256" key="7">
    <source>
        <dbReference type="SAM" id="Phobius"/>
    </source>
</evidence>
<accession>A0ABP7PE57</accession>
<dbReference type="PANTHER" id="PTHR43731">
    <property type="entry name" value="RHOMBOID PROTEASE"/>
    <property type="match status" value="1"/>
</dbReference>
<evidence type="ECO:0000256" key="1">
    <source>
        <dbReference type="ARBA" id="ARBA00004141"/>
    </source>
</evidence>
<name>A0ABP7PE57_9BACT</name>
<feature type="transmembrane region" description="Helical" evidence="7">
    <location>
        <begin position="87"/>
        <end position="105"/>
    </location>
</feature>
<dbReference type="InterPro" id="IPR022764">
    <property type="entry name" value="Peptidase_S54_rhomboid_dom"/>
</dbReference>
<keyword evidence="5 7" id="KW-1133">Transmembrane helix</keyword>
<dbReference type="PANTHER" id="PTHR43731:SF14">
    <property type="entry name" value="PRESENILIN-ASSOCIATED RHOMBOID-LIKE PROTEIN, MITOCHONDRIAL"/>
    <property type="match status" value="1"/>
</dbReference>
<keyword evidence="6 7" id="KW-0472">Membrane</keyword>
<feature type="transmembrane region" description="Helical" evidence="7">
    <location>
        <begin position="52"/>
        <end position="75"/>
    </location>
</feature>
<dbReference type="Pfam" id="PF01694">
    <property type="entry name" value="Rhomboid"/>
    <property type="match status" value="2"/>
</dbReference>
<feature type="domain" description="Peptidase S54 rhomboid" evidence="8">
    <location>
        <begin position="49"/>
        <end position="102"/>
    </location>
</feature>
<evidence type="ECO:0000259" key="8">
    <source>
        <dbReference type="Pfam" id="PF01694"/>
    </source>
</evidence>
<feature type="transmembrane region" description="Helical" evidence="7">
    <location>
        <begin position="178"/>
        <end position="198"/>
    </location>
</feature>
<evidence type="ECO:0000256" key="6">
    <source>
        <dbReference type="ARBA" id="ARBA00023136"/>
    </source>
</evidence>
<dbReference type="SUPFAM" id="SSF144091">
    <property type="entry name" value="Rhomboid-like"/>
    <property type="match status" value="1"/>
</dbReference>
<feature type="domain" description="Peptidase S54 rhomboid" evidence="8">
    <location>
        <begin position="172"/>
        <end position="254"/>
    </location>
</feature>
<protein>
    <submittedName>
        <fullName evidence="9">Rhomboid family intramembrane serine protease</fullName>
    </submittedName>
</protein>
<comment type="similarity">
    <text evidence="2">Belongs to the peptidase S54 family.</text>
</comment>
<evidence type="ECO:0000313" key="10">
    <source>
        <dbReference type="Proteomes" id="UP001501556"/>
    </source>
</evidence>
<keyword evidence="3 7" id="KW-0812">Transmembrane</keyword>
<proteinExistence type="inferred from homology"/>
<keyword evidence="4" id="KW-0378">Hydrolase</keyword>
<dbReference type="EMBL" id="BAABDI010000003">
    <property type="protein sequence ID" value="GAA3964084.1"/>
    <property type="molecule type" value="Genomic_DNA"/>
</dbReference>
<sequence>MFNLSNLTPTVRALLFANIACYLAQISLLPIITKIGSLYPIGSPNFFPWQFLTYMFLHGGFFHILFNMFALISFGPLLEQRWGAQRFLVFWLICGVGAGMLYEGVKYVEINKLVTSQQEFRANPSGATFAEFYRDNLPGNETYAPLAMAMTRNPTNTEYVASATATVDAIVSEIRSGVGMLGASGAVFGVLFAFAYLFPNTKMMIFPIPIPIAAKYLVFGYAAYELYQGINPSPGDNVAHFAHLGGLLAGFILVKFWEGGRERFY</sequence>